<evidence type="ECO:0000313" key="18">
    <source>
        <dbReference type="Proteomes" id="UP000006327"/>
    </source>
</evidence>
<dbReference type="PROSITE" id="PS52016">
    <property type="entry name" value="TONB_DEPENDENT_REC_3"/>
    <property type="match status" value="1"/>
</dbReference>
<evidence type="ECO:0000256" key="2">
    <source>
        <dbReference type="ARBA" id="ARBA00022448"/>
    </source>
</evidence>
<gene>
    <name evidence="17" type="ORF">GARC_1134</name>
</gene>
<organism evidence="17 18">
    <name type="scientific">Paraglaciecola arctica BSs20135</name>
    <dbReference type="NCBI Taxonomy" id="493475"/>
    <lineage>
        <taxon>Bacteria</taxon>
        <taxon>Pseudomonadati</taxon>
        <taxon>Pseudomonadota</taxon>
        <taxon>Gammaproteobacteria</taxon>
        <taxon>Alteromonadales</taxon>
        <taxon>Alteromonadaceae</taxon>
        <taxon>Paraglaciecola</taxon>
    </lineage>
</organism>
<evidence type="ECO:0000256" key="1">
    <source>
        <dbReference type="ARBA" id="ARBA00004571"/>
    </source>
</evidence>
<dbReference type="GO" id="GO:0015344">
    <property type="term" value="F:siderophore uptake transmembrane transporter activity"/>
    <property type="evidence" value="ECO:0007669"/>
    <property type="project" value="TreeGrafter"/>
</dbReference>
<evidence type="ECO:0000256" key="7">
    <source>
        <dbReference type="ARBA" id="ARBA00023004"/>
    </source>
</evidence>
<accession>K6XBV1</accession>
<evidence type="ECO:0000256" key="8">
    <source>
        <dbReference type="ARBA" id="ARBA00023065"/>
    </source>
</evidence>
<evidence type="ECO:0000256" key="11">
    <source>
        <dbReference type="ARBA" id="ARBA00023237"/>
    </source>
</evidence>
<sequence>MIHKTKLSKAIKFALFATLAFPVTVFAQDNDEKKENKALDFEKIVVTGSSKGISQMDASYAITVLPEEAIQKLAPLNMADLIGKTPGIFTESTGGEVKNIYRVRGIPDEGDFASFQEEGLPSLGYSGVFVDSDVAQRVDIMTSTLEVVRGGPSPIFADNAVAIFNNISRRGTEVSEGAIRAAFGTSGLARLDSYWSGQVGDNTSLAVGGFVRINDGYRDSGFRADEGGQFRFNLTTELEDGGTFNVYGRYLDDKNLFYLPMPLADSTGKSVSHLIDPLTDTLNSPYLQGVNLVSSDGNGGQRTEHRDLSNGRHINVKALGFEYEKQLNDTWYVSSKMRYSDITLNFDALYSGRPMQNAQTYADSYLDKANEAWGGTVDSFAYQYAVTGGSFDPATTDNFVIEEQFRTIKNDSFNFVSDTRFTATLDDHNVTIGGFYFNYGEKVDRRYMMYLFEMQAKPQPLNLIAYDAQGTQLGSVTKNGVSRQGAYAFAYKEEAEHIALYVTDEWQITDKLRIDTGLRYRHSDYTGGRYGNETVNLGDNSTLADDAVIGITSVFNPSGDSSNTNLAWTVGANYALESNLSVYARMSNSTAIGSLAGLSGGGNDEDTEVEQYELGLKYDTDNFNIFATAFYATYEPVTDTFNIIEADGNTFDAVFSGNTEAPGIEVLTTYAPIEQLMFTANVTYTEPELSDLKSLNDNISAVAPDGNRIRRQPKEYGYLSADYFFNVLDADATATIRYNYVGERFVDYKNSTVLPAYHTINFVANLNWDEWTLQVSVDNLTNEIGVTEGNPRGDIVSGQGTPEVNYGRSIFGRSATLQATYRF</sequence>
<dbReference type="Proteomes" id="UP000006327">
    <property type="component" value="Unassembled WGS sequence"/>
</dbReference>
<evidence type="ECO:0008006" key="19">
    <source>
        <dbReference type="Google" id="ProtNLM"/>
    </source>
</evidence>
<dbReference type="SUPFAM" id="SSF56935">
    <property type="entry name" value="Porins"/>
    <property type="match status" value="1"/>
</dbReference>
<reference evidence="17 18" key="1">
    <citation type="journal article" date="2017" name="Antonie Van Leeuwenhoek">
        <title>Rhizobium rhizosphaerae sp. nov., a novel species isolated from rice rhizosphere.</title>
        <authorList>
            <person name="Zhao J.J."/>
            <person name="Zhang J."/>
            <person name="Zhang R.J."/>
            <person name="Zhang C.W."/>
            <person name="Yin H.Q."/>
            <person name="Zhang X.X."/>
        </authorList>
    </citation>
    <scope>NUCLEOTIDE SEQUENCE [LARGE SCALE GENOMIC DNA]</scope>
    <source>
        <strain evidence="17 18">BSs20135</strain>
    </source>
</reference>
<dbReference type="eggNOG" id="COG4774">
    <property type="taxonomic scope" value="Bacteria"/>
</dbReference>
<comment type="subcellular location">
    <subcellularLocation>
        <location evidence="1 12">Cell outer membrane</location>
        <topology evidence="1 12">Multi-pass membrane protein</topology>
    </subcellularLocation>
</comment>
<evidence type="ECO:0000256" key="4">
    <source>
        <dbReference type="ARBA" id="ARBA00022496"/>
    </source>
</evidence>
<keyword evidence="6 14" id="KW-0732">Signal</keyword>
<keyword evidence="3 12" id="KW-1134">Transmembrane beta strand</keyword>
<evidence type="ECO:0000313" key="17">
    <source>
        <dbReference type="EMBL" id="GAC18114.1"/>
    </source>
</evidence>
<dbReference type="AlphaFoldDB" id="K6XBV1"/>
<keyword evidence="2 12" id="KW-0813">Transport</keyword>
<feature type="signal peptide" evidence="14">
    <location>
        <begin position="1"/>
        <end position="27"/>
    </location>
</feature>
<keyword evidence="5 12" id="KW-0812">Transmembrane</keyword>
<dbReference type="InterPro" id="IPR036942">
    <property type="entry name" value="Beta-barrel_TonB_sf"/>
</dbReference>
<keyword evidence="11 12" id="KW-0998">Cell outer membrane</keyword>
<dbReference type="EMBL" id="BAEO01000013">
    <property type="protein sequence ID" value="GAC18114.1"/>
    <property type="molecule type" value="Genomic_DNA"/>
</dbReference>
<keyword evidence="8" id="KW-0406">Ion transport</keyword>
<keyword evidence="18" id="KW-1185">Reference proteome</keyword>
<dbReference type="PANTHER" id="PTHR32552:SF89">
    <property type="entry name" value="CATECHOLATE SIDEROPHORE RECEPTOR FIU"/>
    <property type="match status" value="1"/>
</dbReference>
<evidence type="ECO:0000256" key="5">
    <source>
        <dbReference type="ARBA" id="ARBA00022692"/>
    </source>
</evidence>
<feature type="domain" description="TonB-dependent receptor plug" evidence="16">
    <location>
        <begin position="55"/>
        <end position="161"/>
    </location>
</feature>
<evidence type="ECO:0000256" key="14">
    <source>
        <dbReference type="SAM" id="SignalP"/>
    </source>
</evidence>
<protein>
    <recommendedName>
        <fullName evidence="19">TonB-dependent receptor</fullName>
    </recommendedName>
</protein>
<dbReference type="OrthoDB" id="7386960at2"/>
<evidence type="ECO:0000256" key="3">
    <source>
        <dbReference type="ARBA" id="ARBA00022452"/>
    </source>
</evidence>
<evidence type="ECO:0000256" key="9">
    <source>
        <dbReference type="ARBA" id="ARBA00023077"/>
    </source>
</evidence>
<dbReference type="InterPro" id="IPR012910">
    <property type="entry name" value="Plug_dom"/>
</dbReference>
<evidence type="ECO:0000256" key="10">
    <source>
        <dbReference type="ARBA" id="ARBA00023136"/>
    </source>
</evidence>
<dbReference type="GO" id="GO:0009279">
    <property type="term" value="C:cell outer membrane"/>
    <property type="evidence" value="ECO:0007669"/>
    <property type="project" value="UniProtKB-SubCell"/>
</dbReference>
<dbReference type="RefSeq" id="WP_007617587.1">
    <property type="nucleotide sequence ID" value="NZ_BAEO01000013.1"/>
</dbReference>
<dbReference type="STRING" id="493475.GARC_1134"/>
<dbReference type="InterPro" id="IPR039426">
    <property type="entry name" value="TonB-dep_rcpt-like"/>
</dbReference>
<evidence type="ECO:0000256" key="12">
    <source>
        <dbReference type="PROSITE-ProRule" id="PRU01360"/>
    </source>
</evidence>
<comment type="caution">
    <text evidence="17">The sequence shown here is derived from an EMBL/GenBank/DDBJ whole genome shotgun (WGS) entry which is preliminary data.</text>
</comment>
<dbReference type="PANTHER" id="PTHR32552">
    <property type="entry name" value="FERRICHROME IRON RECEPTOR-RELATED"/>
    <property type="match status" value="1"/>
</dbReference>
<comment type="similarity">
    <text evidence="12 13">Belongs to the TonB-dependent receptor family.</text>
</comment>
<evidence type="ECO:0000256" key="6">
    <source>
        <dbReference type="ARBA" id="ARBA00022729"/>
    </source>
</evidence>
<feature type="domain" description="TonB-dependent receptor-like beta-barrel" evidence="15">
    <location>
        <begin position="287"/>
        <end position="780"/>
    </location>
</feature>
<dbReference type="InterPro" id="IPR000531">
    <property type="entry name" value="Beta-barrel_TonB"/>
</dbReference>
<evidence type="ECO:0000259" key="16">
    <source>
        <dbReference type="Pfam" id="PF07715"/>
    </source>
</evidence>
<name>K6XBV1_9ALTE</name>
<dbReference type="Gene3D" id="2.170.130.10">
    <property type="entry name" value="TonB-dependent receptor, plug domain"/>
    <property type="match status" value="1"/>
</dbReference>
<keyword evidence="4" id="KW-0410">Iron transport</keyword>
<dbReference type="InterPro" id="IPR037066">
    <property type="entry name" value="Plug_dom_sf"/>
</dbReference>
<evidence type="ECO:0000256" key="13">
    <source>
        <dbReference type="RuleBase" id="RU003357"/>
    </source>
</evidence>
<feature type="chain" id="PRO_5003896535" description="TonB-dependent receptor" evidence="14">
    <location>
        <begin position="28"/>
        <end position="823"/>
    </location>
</feature>
<proteinExistence type="inferred from homology"/>
<keyword evidence="7" id="KW-0408">Iron</keyword>
<evidence type="ECO:0000259" key="15">
    <source>
        <dbReference type="Pfam" id="PF00593"/>
    </source>
</evidence>
<dbReference type="Pfam" id="PF00593">
    <property type="entry name" value="TonB_dep_Rec_b-barrel"/>
    <property type="match status" value="1"/>
</dbReference>
<dbReference type="Gene3D" id="2.40.170.20">
    <property type="entry name" value="TonB-dependent receptor, beta-barrel domain"/>
    <property type="match status" value="1"/>
</dbReference>
<keyword evidence="10 12" id="KW-0472">Membrane</keyword>
<dbReference type="Pfam" id="PF07715">
    <property type="entry name" value="Plug"/>
    <property type="match status" value="1"/>
</dbReference>
<keyword evidence="9 13" id="KW-0798">TonB box</keyword>